<keyword evidence="1" id="KW-0808">Transferase</keyword>
<dbReference type="PANTHER" id="PTHR43877">
    <property type="entry name" value="AMINOALKYLPHOSPHONATE N-ACETYLTRANSFERASE-RELATED-RELATED"/>
    <property type="match status" value="1"/>
</dbReference>
<evidence type="ECO:0000259" key="4">
    <source>
        <dbReference type="PROSITE" id="PS51186"/>
    </source>
</evidence>
<feature type="domain" description="N-acetyltransferase" evidence="4">
    <location>
        <begin position="51"/>
        <end position="196"/>
    </location>
</feature>
<dbReference type="Pfam" id="PF00583">
    <property type="entry name" value="Acetyltransf_1"/>
    <property type="match status" value="1"/>
</dbReference>
<reference evidence="5" key="2">
    <citation type="journal article" date="2021" name="Syst. Appl. Microbiol.">
        <title>Roseomonas hellenica sp. nov., isolated from roots of wild-growing Alkanna tinctoria.</title>
        <authorList>
            <person name="Rat A."/>
            <person name="Naranjo H.D."/>
            <person name="Lebbe L."/>
            <person name="Cnockaert M."/>
            <person name="Krigas N."/>
            <person name="Grigoriadou K."/>
            <person name="Maloupa E."/>
            <person name="Willems A."/>
        </authorList>
    </citation>
    <scope>NUCLEOTIDE SEQUENCE</scope>
    <source>
        <strain evidence="5">LMG 31228</strain>
    </source>
</reference>
<keyword evidence="2" id="KW-0012">Acyltransferase</keyword>
<name>A0A9X9X8C7_9PROT</name>
<evidence type="ECO:0000313" key="5">
    <source>
        <dbReference type="EMBL" id="MBR0679963.1"/>
    </source>
</evidence>
<gene>
    <name evidence="5" type="ORF">GXW74_05655</name>
</gene>
<keyword evidence="6" id="KW-1185">Reference proteome</keyword>
<dbReference type="AlphaFoldDB" id="A0A9X9X8C7"/>
<accession>A0A9X9X8C7</accession>
<feature type="region of interest" description="Disordered" evidence="3">
    <location>
        <begin position="1"/>
        <end position="22"/>
    </location>
</feature>
<dbReference type="EMBL" id="JAAEDL010000004">
    <property type="protein sequence ID" value="MBR0679963.1"/>
    <property type="molecule type" value="Genomic_DNA"/>
</dbReference>
<dbReference type="SUPFAM" id="SSF55729">
    <property type="entry name" value="Acyl-CoA N-acyltransferases (Nat)"/>
    <property type="match status" value="1"/>
</dbReference>
<dbReference type="GO" id="GO:0016747">
    <property type="term" value="F:acyltransferase activity, transferring groups other than amino-acyl groups"/>
    <property type="evidence" value="ECO:0007669"/>
    <property type="project" value="InterPro"/>
</dbReference>
<evidence type="ECO:0000256" key="2">
    <source>
        <dbReference type="ARBA" id="ARBA00023315"/>
    </source>
</evidence>
<dbReference type="InterPro" id="IPR000182">
    <property type="entry name" value="GNAT_dom"/>
</dbReference>
<dbReference type="Proteomes" id="UP001138709">
    <property type="component" value="Unassembled WGS sequence"/>
</dbReference>
<dbReference type="InterPro" id="IPR016181">
    <property type="entry name" value="Acyl_CoA_acyltransferase"/>
</dbReference>
<dbReference type="PROSITE" id="PS51186">
    <property type="entry name" value="GNAT"/>
    <property type="match status" value="1"/>
</dbReference>
<proteinExistence type="predicted"/>
<reference evidence="5" key="1">
    <citation type="submission" date="2020-01" db="EMBL/GenBank/DDBJ databases">
        <authorList>
            <person name="Rat A."/>
        </authorList>
    </citation>
    <scope>NUCLEOTIDE SEQUENCE</scope>
    <source>
        <strain evidence="5">LMG 31228</strain>
    </source>
</reference>
<evidence type="ECO:0000313" key="6">
    <source>
        <dbReference type="Proteomes" id="UP001138709"/>
    </source>
</evidence>
<sequence>MSPKPCPACRGPSPSPALPGAAWPGRCRRAARHRFTPNRPPCAPRVAEAAPIVAPAGSEAAALLAELHAEAFPPAHRWSGDAIGLLIALPGHFALLASVGGEPVGFVLGRVAAEEAEVLTLAVRPAGRRAGAGRALMGALMAEAARRGAATVFLEVAEGNAAARALYAALGAVEAGRRRRYYPDGSDALVLRLPLGDRLESPAPTRTPTRPPIPGC</sequence>
<dbReference type="Gene3D" id="3.40.630.30">
    <property type="match status" value="1"/>
</dbReference>
<evidence type="ECO:0000256" key="1">
    <source>
        <dbReference type="ARBA" id="ARBA00022679"/>
    </source>
</evidence>
<protein>
    <submittedName>
        <fullName evidence="5">GNAT family N-acetyltransferase</fullName>
    </submittedName>
</protein>
<evidence type="ECO:0000256" key="3">
    <source>
        <dbReference type="SAM" id="MobiDB-lite"/>
    </source>
</evidence>
<dbReference type="InterPro" id="IPR050832">
    <property type="entry name" value="Bact_Acetyltransf"/>
</dbReference>
<comment type="caution">
    <text evidence="5">The sequence shown here is derived from an EMBL/GenBank/DDBJ whole genome shotgun (WGS) entry which is preliminary data.</text>
</comment>
<organism evidence="5 6">
    <name type="scientific">Neoroseomonas eburnea</name>
    <dbReference type="NCBI Taxonomy" id="1346889"/>
    <lineage>
        <taxon>Bacteria</taxon>
        <taxon>Pseudomonadati</taxon>
        <taxon>Pseudomonadota</taxon>
        <taxon>Alphaproteobacteria</taxon>
        <taxon>Acetobacterales</taxon>
        <taxon>Acetobacteraceae</taxon>
        <taxon>Neoroseomonas</taxon>
    </lineage>
</organism>